<dbReference type="InterPro" id="IPR023271">
    <property type="entry name" value="Aquaporin-like"/>
</dbReference>
<dbReference type="GO" id="GO:0016020">
    <property type="term" value="C:membrane"/>
    <property type="evidence" value="ECO:0007669"/>
    <property type="project" value="UniProtKB-SubCell"/>
</dbReference>
<accession>A0A8T0KCP2</accession>
<comment type="caution">
    <text evidence="6">The sequence shown here is derived from an EMBL/GenBank/DDBJ whole genome shotgun (WGS) entry which is preliminary data.</text>
</comment>
<evidence type="ECO:0000256" key="3">
    <source>
        <dbReference type="ARBA" id="ARBA00022989"/>
    </source>
</evidence>
<name>A0A8T0KCP2_PHAAN</name>
<dbReference type="GO" id="GO:0015267">
    <property type="term" value="F:channel activity"/>
    <property type="evidence" value="ECO:0007669"/>
    <property type="project" value="InterPro"/>
</dbReference>
<keyword evidence="4 5" id="KW-0472">Membrane</keyword>
<evidence type="ECO:0000313" key="6">
    <source>
        <dbReference type="EMBL" id="KAG2396592.1"/>
    </source>
</evidence>
<dbReference type="InterPro" id="IPR000425">
    <property type="entry name" value="MIP"/>
</dbReference>
<feature type="transmembrane region" description="Helical" evidence="5">
    <location>
        <begin position="69"/>
        <end position="90"/>
    </location>
</feature>
<evidence type="ECO:0000256" key="5">
    <source>
        <dbReference type="SAM" id="Phobius"/>
    </source>
</evidence>
<organism evidence="6 7">
    <name type="scientific">Phaseolus angularis</name>
    <name type="common">Azuki bean</name>
    <name type="synonym">Vigna angularis</name>
    <dbReference type="NCBI Taxonomy" id="3914"/>
    <lineage>
        <taxon>Eukaryota</taxon>
        <taxon>Viridiplantae</taxon>
        <taxon>Streptophyta</taxon>
        <taxon>Embryophyta</taxon>
        <taxon>Tracheophyta</taxon>
        <taxon>Spermatophyta</taxon>
        <taxon>Magnoliopsida</taxon>
        <taxon>eudicotyledons</taxon>
        <taxon>Gunneridae</taxon>
        <taxon>Pentapetalae</taxon>
        <taxon>rosids</taxon>
        <taxon>fabids</taxon>
        <taxon>Fabales</taxon>
        <taxon>Fabaceae</taxon>
        <taxon>Papilionoideae</taxon>
        <taxon>50 kb inversion clade</taxon>
        <taxon>NPAAA clade</taxon>
        <taxon>indigoferoid/millettioid clade</taxon>
        <taxon>Phaseoleae</taxon>
        <taxon>Vigna</taxon>
    </lineage>
</organism>
<dbReference type="PANTHER" id="PTHR45687">
    <property type="entry name" value="AQUAPORIN OR AQUAGLYCEROPORIN RELATED"/>
    <property type="match status" value="1"/>
</dbReference>
<dbReference type="EMBL" id="JABFOF010000005">
    <property type="protein sequence ID" value="KAG2396592.1"/>
    <property type="molecule type" value="Genomic_DNA"/>
</dbReference>
<dbReference type="Gene3D" id="1.20.1080.10">
    <property type="entry name" value="Glycerol uptake facilitator protein"/>
    <property type="match status" value="1"/>
</dbReference>
<dbReference type="AlphaFoldDB" id="A0A8T0KCP2"/>
<evidence type="ECO:0000256" key="4">
    <source>
        <dbReference type="ARBA" id="ARBA00023136"/>
    </source>
</evidence>
<keyword evidence="3 5" id="KW-1133">Transmembrane helix</keyword>
<evidence type="ECO:0000313" key="7">
    <source>
        <dbReference type="Proteomes" id="UP000743370"/>
    </source>
</evidence>
<dbReference type="Proteomes" id="UP000743370">
    <property type="component" value="Unassembled WGS sequence"/>
</dbReference>
<protein>
    <submittedName>
        <fullName evidence="6">Aquaporin protein</fullName>
    </submittedName>
</protein>
<sequence length="99" mass="10810">MARDVQAATTKAAAAKAGHMESSSLSSLVSAMDLLSFLRSLLSLDRTVILWSLGAAIIYNKDHAWDDQWIFWVGPFIGAAIAALYHHIVIRAIPFKARA</sequence>
<dbReference type="InterPro" id="IPR034294">
    <property type="entry name" value="Aquaporin_transptr"/>
</dbReference>
<gene>
    <name evidence="6" type="ORF">HKW66_Vig0228670</name>
</gene>
<evidence type="ECO:0000256" key="2">
    <source>
        <dbReference type="ARBA" id="ARBA00022692"/>
    </source>
</evidence>
<reference evidence="6 7" key="1">
    <citation type="submission" date="2020-05" db="EMBL/GenBank/DDBJ databases">
        <title>Vigna angularis (adzuki bean) Var. LongXiaoDou No. 4 denovo assembly.</title>
        <authorList>
            <person name="Xiang H."/>
        </authorList>
    </citation>
    <scope>NUCLEOTIDE SEQUENCE [LARGE SCALE GENOMIC DNA]</scope>
    <source>
        <tissue evidence="6">Leaf</tissue>
    </source>
</reference>
<comment type="subcellular location">
    <subcellularLocation>
        <location evidence="1">Membrane</location>
        <topology evidence="1">Multi-pass membrane protein</topology>
    </subcellularLocation>
</comment>
<keyword evidence="2 5" id="KW-0812">Transmembrane</keyword>
<proteinExistence type="predicted"/>
<evidence type="ECO:0000256" key="1">
    <source>
        <dbReference type="ARBA" id="ARBA00004141"/>
    </source>
</evidence>
<dbReference type="Pfam" id="PF00230">
    <property type="entry name" value="MIP"/>
    <property type="match status" value="1"/>
</dbReference>
<dbReference type="SUPFAM" id="SSF81338">
    <property type="entry name" value="Aquaporin-like"/>
    <property type="match status" value="1"/>
</dbReference>